<dbReference type="InterPro" id="IPR037278">
    <property type="entry name" value="ARFGAP/RecO"/>
</dbReference>
<dbReference type="Pfam" id="PF12205">
    <property type="entry name" value="GIT1_C"/>
    <property type="match status" value="1"/>
</dbReference>
<dbReference type="GO" id="GO:0044218">
    <property type="term" value="C:other organism cell membrane"/>
    <property type="evidence" value="ECO:0007669"/>
    <property type="project" value="UniProtKB-KW"/>
</dbReference>
<evidence type="ECO:0000256" key="3">
    <source>
        <dbReference type="ARBA" id="ARBA00022483"/>
    </source>
</evidence>
<dbReference type="EMBL" id="CAJPVJ010000169">
    <property type="protein sequence ID" value="CAG2161570.1"/>
    <property type="molecule type" value="Genomic_DNA"/>
</dbReference>
<dbReference type="OrthoDB" id="10264910at2759"/>
<dbReference type="Gene3D" id="1.20.120.330">
    <property type="entry name" value="Nucleotidyltransferases domain 2"/>
    <property type="match status" value="1"/>
</dbReference>
<feature type="compositionally biased region" description="Polar residues" evidence="19">
    <location>
        <begin position="385"/>
        <end position="400"/>
    </location>
</feature>
<dbReference type="GO" id="GO:0006887">
    <property type="term" value="P:exocytosis"/>
    <property type="evidence" value="ECO:0007669"/>
    <property type="project" value="UniProtKB-KW"/>
</dbReference>
<dbReference type="InterPro" id="IPR010613">
    <property type="entry name" value="PES"/>
</dbReference>
<dbReference type="Pfam" id="PF16589">
    <property type="entry name" value="BRCT_2"/>
    <property type="match status" value="1"/>
</dbReference>
<dbReference type="InterPro" id="IPR032352">
    <property type="entry name" value="GIT1/2_CC"/>
</dbReference>
<evidence type="ECO:0000256" key="10">
    <source>
        <dbReference type="ARBA" id="ARBA00022833"/>
    </source>
</evidence>
<dbReference type="GO" id="GO:0000466">
    <property type="term" value="P:maturation of 5.8S rRNA from tricistronic rRNA transcript (SSU-rRNA, 5.8S rRNA, LSU-rRNA)"/>
    <property type="evidence" value="ECO:0007669"/>
    <property type="project" value="UniProtKB-UniRule"/>
</dbReference>
<feature type="region of interest" description="Disordered" evidence="19">
    <location>
        <begin position="1179"/>
        <end position="1239"/>
    </location>
</feature>
<feature type="domain" description="Arf-GAP" evidence="20">
    <location>
        <begin position="1"/>
        <end position="139"/>
    </location>
</feature>
<dbReference type="Gene3D" id="1.10.220.150">
    <property type="entry name" value="Arf GTPase activating protein"/>
    <property type="match status" value="1"/>
</dbReference>
<feature type="coiled-coil region" evidence="16">
    <location>
        <begin position="478"/>
        <end position="505"/>
    </location>
</feature>
<evidence type="ECO:0000256" key="12">
    <source>
        <dbReference type="ARBA" id="ARBA00023043"/>
    </source>
</evidence>
<dbReference type="GO" id="GO:0008277">
    <property type="term" value="P:regulation of G protein-coupled receptor signaling pathway"/>
    <property type="evidence" value="ECO:0007669"/>
    <property type="project" value="TreeGrafter"/>
</dbReference>
<dbReference type="Gene3D" id="1.25.40.20">
    <property type="entry name" value="Ankyrin repeat-containing domain"/>
    <property type="match status" value="1"/>
</dbReference>
<dbReference type="CDD" id="cd08833">
    <property type="entry name" value="ArfGap_GIT"/>
    <property type="match status" value="1"/>
</dbReference>
<keyword evidence="10" id="KW-0862">Zinc</keyword>
<feature type="compositionally biased region" description="Polar residues" evidence="19">
    <location>
        <begin position="539"/>
        <end position="548"/>
    </location>
</feature>
<protein>
    <recommendedName>
        <fullName evidence="16">Pescadillo homolog</fullName>
    </recommendedName>
</protein>
<dbReference type="Pfam" id="PF06732">
    <property type="entry name" value="Pescadillo_N"/>
    <property type="match status" value="1"/>
</dbReference>
<dbReference type="SMART" id="SM00292">
    <property type="entry name" value="BRCT"/>
    <property type="match status" value="1"/>
</dbReference>
<dbReference type="InterPro" id="IPR036770">
    <property type="entry name" value="Ankyrin_rpt-contain_sf"/>
</dbReference>
<keyword evidence="9 18" id="KW-0863">Zinc-finger</keyword>
<dbReference type="Gene3D" id="1.20.5.170">
    <property type="match status" value="1"/>
</dbReference>
<dbReference type="SMART" id="SM00248">
    <property type="entry name" value="ANK"/>
    <property type="match status" value="3"/>
</dbReference>
<feature type="region of interest" description="Disordered" evidence="19">
    <location>
        <begin position="385"/>
        <end position="417"/>
    </location>
</feature>
<sequence length="1367" mass="156233">MAKQLIGSVQDVCADCGTNEPNWVSLNRGVLVCDDCCLIHRSLGRNDNTRRHRHISQVKSIEKSVWRSTQMQMIAELQRSGSNSIWEHTLLDPLTGKTGIRRKPSPKDPIHPNKSEFIRSKYQNLSFINRSTNKEESETDISEQLHSSVRTPNLKTSLRLLASGADLNYIHNEKYNSPLHMAAKAGQISQIELLLVYGANPCIVDVKGKTPIDYAKDANYGDIVDRLIESQYELSDRLTYFVCGRVPNHKNGQHFLVPEMVDSGDDRSHADSKLKLQNLSNKIFEELSRDLYDEVDRREIDAIFNASQTHNGSHTGSADKQVVPFLPVNPHFSSTRNQGRQKLARLNSKELAQLIVDVLYEMRRRLQCYETNDMTINTNNVKSLSISNSNRKQRQTSDGSSDYDSEPLYDSVPSEDEDKDYKSFGFKISKNSSTTLRSTSDKNSTKGSKSSVSADDYSSLKDQLSRSDTLIQELVLGNQDMRHEITRLQVMVQKLIDENAQLRAVVIPKSPTVMADVRRSPIESPPEILPRSAPKMPTRPQSMINERQSTPTSPTKSSASLNNLQQNSQNNSSFISSLPKEHQIVSTNQMPSHFVGAAAADTPLSPSEASFRSLFPHKEEVLRKTEQITRCIQELLLTAQEGRHQNFDSCSDKISSAVNHMISIFPESFVEMSVHPNGEQIYTALNQLHSSALKLRVECRTSLNISLMPQHMKQDFRLIYQKVIESAFEIAKSAKTLYFIEIMGKIRKKGERGSRVAFVTRGQAIRKLQLSLKDFRRLSILKGIYPVEPKNKKKTDRTGSSTHKTYYLLKDIQYLSHEPIIWRFWDFKIFMKRVVRAKGRKDSESIKRIRENKPFYKVDHIVRERYPTFADAMRDMDDALSLCFLYAMFCKSKALPLELIELSRRLTLEFMHYVIETKALRKVFISIKGYYYEADLNGQTIRWVVPHQFVFDRITDVDFAVMRTFTEFYITFLGFINYKLYSSQSLVYPPKIIDKSIADPEDNDMNEQLVSALNTPLTNFANSEQLTKIDDFEDNEEEANASELTFHQLTKFQNLFKGLKFFLNREVPRESLVFVIRSFGGTVSWDKTLHIGSTFDENDETITHQIVDREDIKSKYMNRFYIQPQWVYDCVNAKLLLPVQKYFIGAKLPAHLSPFVVESDGEYVPPERQYLKNLQSMNDENDEHESADEEAVEEQPKHKKQKTSEKSIAEKNEKSMAVRAGRVVREDREKMEKQQQSEEKRLAVMMIPKKKKRLYSKIMFGKKRKAREAEKLATKRRDYFLLFVSVLELALKYGLNCNNWICRTGCCPPGTPVTDALVVALVDAVGDTALATGDVNIFIPAIEMGIVSDCVANACDDGIVLTKVTGF</sequence>
<keyword evidence="2" id="KW-0343">GTPase activation</keyword>
<dbReference type="PROSITE" id="PS50297">
    <property type="entry name" value="ANK_REP_REGION"/>
    <property type="match status" value="1"/>
</dbReference>
<dbReference type="Pfam" id="PF12796">
    <property type="entry name" value="Ank_2"/>
    <property type="match status" value="1"/>
</dbReference>
<keyword evidence="12 17" id="KW-0040">ANK repeat</keyword>
<dbReference type="GO" id="GO:0036465">
    <property type="term" value="P:synaptic vesicle recycling"/>
    <property type="evidence" value="ECO:0007669"/>
    <property type="project" value="TreeGrafter"/>
</dbReference>
<feature type="region of interest" description="Disordered" evidence="19">
    <location>
        <begin position="433"/>
        <end position="463"/>
    </location>
</feature>
<feature type="compositionally biased region" description="Low complexity" evidence="19">
    <location>
        <begin position="448"/>
        <end position="457"/>
    </location>
</feature>
<evidence type="ECO:0000256" key="15">
    <source>
        <dbReference type="ARBA" id="ARBA00023298"/>
    </source>
</evidence>
<feature type="compositionally biased region" description="Acidic residues" evidence="19">
    <location>
        <begin position="401"/>
        <end position="417"/>
    </location>
</feature>
<feature type="domain" description="BRCT" evidence="21">
    <location>
        <begin position="1051"/>
        <end position="1144"/>
    </location>
</feature>
<dbReference type="PROSITE" id="PS50088">
    <property type="entry name" value="ANK_REPEAT"/>
    <property type="match status" value="1"/>
</dbReference>
<dbReference type="Gene3D" id="3.40.50.10190">
    <property type="entry name" value="BRCT domain"/>
    <property type="match status" value="1"/>
</dbReference>
<dbReference type="GO" id="GO:0008270">
    <property type="term" value="F:zinc ion binding"/>
    <property type="evidence" value="ECO:0007669"/>
    <property type="project" value="UniProtKB-KW"/>
</dbReference>
<dbReference type="InterPro" id="IPR013724">
    <property type="entry name" value="GIT_SHD"/>
</dbReference>
<dbReference type="FunFam" id="3.40.50.10190:FF:000002">
    <property type="entry name" value="Pescadillo homolog"/>
    <property type="match status" value="1"/>
</dbReference>
<dbReference type="PANTHER" id="PTHR46097:SF3">
    <property type="entry name" value="ARF GTPASE-ACTIVATING PROTEIN GIT"/>
    <property type="match status" value="1"/>
</dbReference>
<keyword evidence="14 16" id="KW-0539">Nucleus</keyword>
<keyword evidence="5" id="KW-0472">Membrane</keyword>
<evidence type="ECO:0000256" key="19">
    <source>
        <dbReference type="SAM" id="MobiDB-lite"/>
    </source>
</evidence>
<dbReference type="SUPFAM" id="SSF52113">
    <property type="entry name" value="BRCT domain"/>
    <property type="match status" value="1"/>
</dbReference>
<evidence type="ECO:0000313" key="23">
    <source>
        <dbReference type="Proteomes" id="UP000728032"/>
    </source>
</evidence>
<dbReference type="GO" id="GO:0044231">
    <property type="term" value="C:host cell presynaptic membrane"/>
    <property type="evidence" value="ECO:0007669"/>
    <property type="project" value="UniProtKB-KW"/>
</dbReference>
<reference evidence="22" key="1">
    <citation type="submission" date="2020-11" db="EMBL/GenBank/DDBJ databases">
        <authorList>
            <person name="Tran Van P."/>
        </authorList>
    </citation>
    <scope>NUCLEOTIDE SEQUENCE</scope>
</reference>
<dbReference type="PROSITE" id="PS50172">
    <property type="entry name" value="BRCT"/>
    <property type="match status" value="1"/>
</dbReference>
<keyword evidence="8" id="KW-0677">Repeat</keyword>
<keyword evidence="3" id="KW-0268">Exocytosis</keyword>
<keyword evidence="23" id="KW-1185">Reference proteome</keyword>
<dbReference type="Pfam" id="PF08518">
    <property type="entry name" value="GIT_SHD"/>
    <property type="match status" value="2"/>
</dbReference>
<dbReference type="PROSITE" id="PS50115">
    <property type="entry name" value="ARFGAP"/>
    <property type="match status" value="1"/>
</dbReference>
<comment type="function">
    <text evidence="16">Required for maturation of ribosomal RNAs and formation of the large ribosomal subunit.</text>
</comment>
<dbReference type="PRINTS" id="PR00405">
    <property type="entry name" value="REVINTRACTNG"/>
</dbReference>
<name>A0A7R9LAM8_9ACAR</name>
<keyword evidence="11" id="KW-0528">Neurotoxin</keyword>
<evidence type="ECO:0000256" key="5">
    <source>
        <dbReference type="ARBA" id="ARBA00022537"/>
    </source>
</evidence>
<keyword evidence="15" id="KW-1053">Target membrane</keyword>
<evidence type="ECO:0000256" key="2">
    <source>
        <dbReference type="ARBA" id="ARBA00022468"/>
    </source>
</evidence>
<keyword evidence="4 16" id="KW-0690">Ribosome biogenesis</keyword>
<keyword evidence="11" id="KW-0638">Presynaptic neurotoxin</keyword>
<dbReference type="GO" id="GO:0000463">
    <property type="term" value="P:maturation of LSU-rRNA from tricistronic rRNA transcript (SSU-rRNA, 5.8S rRNA, LSU-rRNA)"/>
    <property type="evidence" value="ECO:0007669"/>
    <property type="project" value="UniProtKB-UniRule"/>
</dbReference>
<dbReference type="InterPro" id="IPR047161">
    <property type="entry name" value="GIT-like"/>
</dbReference>
<dbReference type="GO" id="GO:0098793">
    <property type="term" value="C:presynapse"/>
    <property type="evidence" value="ECO:0007669"/>
    <property type="project" value="GOC"/>
</dbReference>
<dbReference type="PANTHER" id="PTHR46097">
    <property type="entry name" value="G PROTEIN-COUPLED RECEPTOR KINASE INTERACTING ARFGAP"/>
    <property type="match status" value="1"/>
</dbReference>
<dbReference type="InterPro" id="IPR002110">
    <property type="entry name" value="Ankyrin_rpt"/>
</dbReference>
<dbReference type="GO" id="GO:0043021">
    <property type="term" value="F:ribonucleoprotein complex binding"/>
    <property type="evidence" value="ECO:0007669"/>
    <property type="project" value="UniProtKB-UniRule"/>
</dbReference>
<dbReference type="CDD" id="cd17709">
    <property type="entry name" value="BRCT_pescadillo_like"/>
    <property type="match status" value="1"/>
</dbReference>
<feature type="compositionally biased region" description="Low complexity" evidence="19">
    <location>
        <begin position="549"/>
        <end position="574"/>
    </location>
</feature>
<feature type="repeat" description="ANK" evidence="17">
    <location>
        <begin position="174"/>
        <end position="206"/>
    </location>
</feature>
<dbReference type="Pfam" id="PF16559">
    <property type="entry name" value="GIT_CC"/>
    <property type="match status" value="1"/>
</dbReference>
<evidence type="ECO:0000256" key="16">
    <source>
        <dbReference type="HAMAP-Rule" id="MF_03028"/>
    </source>
</evidence>
<evidence type="ECO:0000256" key="11">
    <source>
        <dbReference type="ARBA" id="ARBA00023028"/>
    </source>
</evidence>
<dbReference type="InterPro" id="IPR001357">
    <property type="entry name" value="BRCT_dom"/>
</dbReference>
<dbReference type="SMART" id="SM00555">
    <property type="entry name" value="GIT"/>
    <property type="match status" value="2"/>
</dbReference>
<evidence type="ECO:0000256" key="6">
    <source>
        <dbReference type="ARBA" id="ARBA00022552"/>
    </source>
</evidence>
<evidence type="ECO:0000259" key="20">
    <source>
        <dbReference type="PROSITE" id="PS50115"/>
    </source>
</evidence>
<dbReference type="GO" id="GO:0005730">
    <property type="term" value="C:nucleolus"/>
    <property type="evidence" value="ECO:0007669"/>
    <property type="project" value="UniProtKB-SubCell"/>
</dbReference>
<evidence type="ECO:0000256" key="14">
    <source>
        <dbReference type="ARBA" id="ARBA00023242"/>
    </source>
</evidence>
<evidence type="ECO:0000256" key="18">
    <source>
        <dbReference type="PROSITE-ProRule" id="PRU00288"/>
    </source>
</evidence>
<dbReference type="GO" id="GO:0007420">
    <property type="term" value="P:brain development"/>
    <property type="evidence" value="ECO:0007669"/>
    <property type="project" value="InterPro"/>
</dbReference>
<dbReference type="SUPFAM" id="SSF57863">
    <property type="entry name" value="ArfGap/RecO-like zinc finger"/>
    <property type="match status" value="1"/>
</dbReference>
<dbReference type="InterPro" id="IPR036420">
    <property type="entry name" value="BRCT_dom_sf"/>
</dbReference>
<comment type="subcellular location">
    <subcellularLocation>
        <location evidence="16">Nucleus</location>
        <location evidence="16">Nucleolus</location>
    </subcellularLocation>
    <subcellularLocation>
        <location evidence="16">Nucleus</location>
        <location evidence="16">Nucleoplasm</location>
    </subcellularLocation>
    <subcellularLocation>
        <location evidence="1">Target cell membrane</location>
    </subcellularLocation>
</comment>
<evidence type="ECO:0000256" key="4">
    <source>
        <dbReference type="ARBA" id="ARBA00022517"/>
    </source>
</evidence>
<feature type="compositionally biased region" description="Basic and acidic residues" evidence="19">
    <location>
        <begin position="1223"/>
        <end position="1239"/>
    </location>
</feature>
<dbReference type="HAMAP" id="MF_03028">
    <property type="entry name" value="Pescadillo"/>
    <property type="match status" value="1"/>
</dbReference>
<dbReference type="SMART" id="SM00105">
    <property type="entry name" value="ArfGap"/>
    <property type="match status" value="1"/>
</dbReference>
<dbReference type="GO" id="GO:0030687">
    <property type="term" value="C:preribosome, large subunit precursor"/>
    <property type="evidence" value="ECO:0007669"/>
    <property type="project" value="UniProtKB-UniRule"/>
</dbReference>
<dbReference type="InterPro" id="IPR022018">
    <property type="entry name" value="GIT1_C"/>
</dbReference>
<evidence type="ECO:0000256" key="17">
    <source>
        <dbReference type="PROSITE-ProRule" id="PRU00023"/>
    </source>
</evidence>
<dbReference type="InterPro" id="IPR001164">
    <property type="entry name" value="ArfGAP_dom"/>
</dbReference>
<keyword evidence="11" id="KW-0800">Toxin</keyword>
<dbReference type="GO" id="GO:0032012">
    <property type="term" value="P:regulation of ARF protein signal transduction"/>
    <property type="evidence" value="ECO:0007669"/>
    <property type="project" value="InterPro"/>
</dbReference>
<organism evidence="22">
    <name type="scientific">Oppiella nova</name>
    <dbReference type="NCBI Taxonomy" id="334625"/>
    <lineage>
        <taxon>Eukaryota</taxon>
        <taxon>Metazoa</taxon>
        <taxon>Ecdysozoa</taxon>
        <taxon>Arthropoda</taxon>
        <taxon>Chelicerata</taxon>
        <taxon>Arachnida</taxon>
        <taxon>Acari</taxon>
        <taxon>Acariformes</taxon>
        <taxon>Sarcoptiformes</taxon>
        <taxon>Oribatida</taxon>
        <taxon>Brachypylina</taxon>
        <taxon>Oppioidea</taxon>
        <taxon>Oppiidae</taxon>
        <taxon>Oppiella</taxon>
    </lineage>
</organism>
<keyword evidence="6 16" id="KW-0698">rRNA processing</keyword>
<dbReference type="Pfam" id="PF01412">
    <property type="entry name" value="ArfGap"/>
    <property type="match status" value="1"/>
</dbReference>
<proteinExistence type="inferred from homology"/>
<feature type="region of interest" description="Disordered" evidence="19">
    <location>
        <begin position="517"/>
        <end position="574"/>
    </location>
</feature>
<keyword evidence="13 16" id="KW-0175">Coiled coil</keyword>
<dbReference type="GO" id="GO:0031267">
    <property type="term" value="F:small GTPase binding"/>
    <property type="evidence" value="ECO:0007669"/>
    <property type="project" value="TreeGrafter"/>
</dbReference>
<evidence type="ECO:0000313" key="22">
    <source>
        <dbReference type="EMBL" id="CAD7638037.1"/>
    </source>
</evidence>
<feature type="compositionally biased region" description="Basic and acidic residues" evidence="19">
    <location>
        <begin position="1202"/>
        <end position="1216"/>
    </location>
</feature>
<dbReference type="Proteomes" id="UP000728032">
    <property type="component" value="Unassembled WGS sequence"/>
</dbReference>
<evidence type="ECO:0000256" key="13">
    <source>
        <dbReference type="ARBA" id="ARBA00023054"/>
    </source>
</evidence>
<comment type="similarity">
    <text evidence="16">Belongs to the pescadillo family.</text>
</comment>
<dbReference type="InterPro" id="IPR038508">
    <property type="entry name" value="ArfGAP_dom_sf"/>
</dbReference>
<dbReference type="GO" id="GO:0005096">
    <property type="term" value="F:GTPase activator activity"/>
    <property type="evidence" value="ECO:0007669"/>
    <property type="project" value="UniProtKB-KW"/>
</dbReference>
<feature type="compositionally biased region" description="Acidic residues" evidence="19">
    <location>
        <begin position="1179"/>
        <end position="1193"/>
    </location>
</feature>
<evidence type="ECO:0000256" key="8">
    <source>
        <dbReference type="ARBA" id="ARBA00022737"/>
    </source>
</evidence>
<dbReference type="GO" id="GO:0005654">
    <property type="term" value="C:nucleoplasm"/>
    <property type="evidence" value="ECO:0007669"/>
    <property type="project" value="UniProtKB-SubCell"/>
</dbReference>
<keyword evidence="5" id="KW-1052">Target cell membrane</keyword>
<dbReference type="SUPFAM" id="SSF48403">
    <property type="entry name" value="Ankyrin repeat"/>
    <property type="match status" value="1"/>
</dbReference>
<evidence type="ECO:0000256" key="7">
    <source>
        <dbReference type="ARBA" id="ARBA00022723"/>
    </source>
</evidence>
<dbReference type="EMBL" id="OC914994">
    <property type="protein sequence ID" value="CAD7638037.1"/>
    <property type="molecule type" value="Genomic_DNA"/>
</dbReference>
<gene>
    <name evidence="22" type="ORF">ONB1V03_LOCUS1175</name>
</gene>
<evidence type="ECO:0000256" key="1">
    <source>
        <dbReference type="ARBA" id="ARBA00004175"/>
    </source>
</evidence>
<evidence type="ECO:0000256" key="9">
    <source>
        <dbReference type="ARBA" id="ARBA00022771"/>
    </source>
</evidence>
<accession>A0A7R9LAM8</accession>
<evidence type="ECO:0000259" key="21">
    <source>
        <dbReference type="PROSITE" id="PS50172"/>
    </source>
</evidence>
<keyword evidence="7" id="KW-0479">Metal-binding</keyword>